<dbReference type="Proteomes" id="UP000324575">
    <property type="component" value="Unassembled WGS sequence"/>
</dbReference>
<dbReference type="Pfam" id="PF01934">
    <property type="entry name" value="HepT-like"/>
    <property type="match status" value="1"/>
</dbReference>
<evidence type="ECO:0000256" key="3">
    <source>
        <dbReference type="ARBA" id="ARBA00022722"/>
    </source>
</evidence>
<dbReference type="PANTHER" id="PTHR34139:SF1">
    <property type="entry name" value="RNASE MJ1380-RELATED"/>
    <property type="match status" value="1"/>
</dbReference>
<evidence type="ECO:0000256" key="2">
    <source>
        <dbReference type="ARBA" id="ARBA00022649"/>
    </source>
</evidence>
<evidence type="ECO:0000313" key="6">
    <source>
        <dbReference type="EMBL" id="KAA6301341.1"/>
    </source>
</evidence>
<evidence type="ECO:0000313" key="7">
    <source>
        <dbReference type="Proteomes" id="UP000324575"/>
    </source>
</evidence>
<dbReference type="InterPro" id="IPR008201">
    <property type="entry name" value="HepT-like"/>
</dbReference>
<evidence type="ECO:0000256" key="5">
    <source>
        <dbReference type="ARBA" id="ARBA00022801"/>
    </source>
</evidence>
<dbReference type="GO" id="GO:0110001">
    <property type="term" value="C:toxin-antitoxin complex"/>
    <property type="evidence" value="ECO:0007669"/>
    <property type="project" value="InterPro"/>
</dbReference>
<dbReference type="GO" id="GO:0016787">
    <property type="term" value="F:hydrolase activity"/>
    <property type="evidence" value="ECO:0007669"/>
    <property type="project" value="UniProtKB-KW"/>
</dbReference>
<organism evidence="6 7">
    <name type="scientific">Candidatus Ordinivivax streblomastigis</name>
    <dbReference type="NCBI Taxonomy" id="2540710"/>
    <lineage>
        <taxon>Bacteria</taxon>
        <taxon>Pseudomonadati</taxon>
        <taxon>Bacteroidota</taxon>
        <taxon>Bacteroidia</taxon>
        <taxon>Bacteroidales</taxon>
        <taxon>Candidatus Ordinivivax</taxon>
    </lineage>
</organism>
<keyword evidence="3" id="KW-0540">Nuclease</keyword>
<comment type="caution">
    <text evidence="6">The sequence shown here is derived from an EMBL/GenBank/DDBJ whole genome shotgun (WGS) entry which is preliminary data.</text>
</comment>
<evidence type="ECO:0008006" key="8">
    <source>
        <dbReference type="Google" id="ProtNLM"/>
    </source>
</evidence>
<dbReference type="PANTHER" id="PTHR34139">
    <property type="entry name" value="UPF0331 PROTEIN MJ0127"/>
    <property type="match status" value="1"/>
</dbReference>
<keyword evidence="1" id="KW-0597">Phosphoprotein</keyword>
<gene>
    <name evidence="6" type="ORF">EZS26_002538</name>
</gene>
<keyword evidence="5" id="KW-0378">Hydrolase</keyword>
<reference evidence="6 7" key="1">
    <citation type="submission" date="2019-03" db="EMBL/GenBank/DDBJ databases">
        <title>Single cell metagenomics reveals metabolic interactions within the superorganism composed of flagellate Streblomastix strix and complex community of Bacteroidetes bacteria on its surface.</title>
        <authorList>
            <person name="Treitli S.C."/>
            <person name="Kolisko M."/>
            <person name="Husnik F."/>
            <person name="Keeling P."/>
            <person name="Hampl V."/>
        </authorList>
    </citation>
    <scope>NUCLEOTIDE SEQUENCE [LARGE SCALE GENOMIC DNA]</scope>
    <source>
        <strain evidence="6">St1</strain>
    </source>
</reference>
<keyword evidence="4" id="KW-0547">Nucleotide-binding</keyword>
<dbReference type="AlphaFoldDB" id="A0A5M8NYW8"/>
<accession>A0A5M8NYW8</accession>
<protein>
    <recommendedName>
        <fullName evidence="8">DUF86 domain-containing protein</fullName>
    </recommendedName>
</protein>
<sequence length="103" mass="11793">MNNAGWRTIESASKYLFDISNFISLTEDFLVGIADFQAYQKDIKTQSAVERQLAIIGEVVNKLGQETTEITLTHARQIVDFRNRIIHSYDNMDASIVWVIVKK</sequence>
<dbReference type="GO" id="GO:0000166">
    <property type="term" value="F:nucleotide binding"/>
    <property type="evidence" value="ECO:0007669"/>
    <property type="project" value="UniProtKB-KW"/>
</dbReference>
<dbReference type="EMBL" id="SNRX01000021">
    <property type="protein sequence ID" value="KAA6301341.1"/>
    <property type="molecule type" value="Genomic_DNA"/>
</dbReference>
<evidence type="ECO:0000256" key="1">
    <source>
        <dbReference type="ARBA" id="ARBA00022553"/>
    </source>
</evidence>
<dbReference type="InterPro" id="IPR051813">
    <property type="entry name" value="HepT_RNase_toxin"/>
</dbReference>
<name>A0A5M8NYW8_9BACT</name>
<evidence type="ECO:0000256" key="4">
    <source>
        <dbReference type="ARBA" id="ARBA00022741"/>
    </source>
</evidence>
<dbReference type="GO" id="GO:0004540">
    <property type="term" value="F:RNA nuclease activity"/>
    <property type="evidence" value="ECO:0007669"/>
    <property type="project" value="InterPro"/>
</dbReference>
<keyword evidence="2" id="KW-1277">Toxin-antitoxin system</keyword>
<proteinExistence type="predicted"/>